<sequence>MPDCCHPAEKKSIALNWDAHANDEWIHTGDSVKDDSGIARYSFKVAPSGDQKRYTLRFTTEQEAHLKYEFKDSDGNKHSQKTTGPGDYVLDPFEADTEQTILNVTWHSHQ</sequence>
<keyword evidence="3" id="KW-1185">Reference proteome</keyword>
<dbReference type="Proteomes" id="UP000298030">
    <property type="component" value="Unassembled WGS sequence"/>
</dbReference>
<dbReference type="AlphaFoldDB" id="A0A4Y7SGT4"/>
<comment type="caution">
    <text evidence="1">The sequence shown here is derived from an EMBL/GenBank/DDBJ whole genome shotgun (WGS) entry which is preliminary data.</text>
</comment>
<accession>A0A4Y7SGT4</accession>
<reference evidence="1 3" key="1">
    <citation type="journal article" date="2019" name="Nat. Ecol. Evol.">
        <title>Megaphylogeny resolves global patterns of mushroom evolution.</title>
        <authorList>
            <person name="Varga T."/>
            <person name="Krizsan K."/>
            <person name="Foldi C."/>
            <person name="Dima B."/>
            <person name="Sanchez-Garcia M."/>
            <person name="Sanchez-Ramirez S."/>
            <person name="Szollosi G.J."/>
            <person name="Szarkandi J.G."/>
            <person name="Papp V."/>
            <person name="Albert L."/>
            <person name="Andreopoulos W."/>
            <person name="Angelini C."/>
            <person name="Antonin V."/>
            <person name="Barry K.W."/>
            <person name="Bougher N.L."/>
            <person name="Buchanan P."/>
            <person name="Buyck B."/>
            <person name="Bense V."/>
            <person name="Catcheside P."/>
            <person name="Chovatia M."/>
            <person name="Cooper J."/>
            <person name="Damon W."/>
            <person name="Desjardin D."/>
            <person name="Finy P."/>
            <person name="Geml J."/>
            <person name="Haridas S."/>
            <person name="Hughes K."/>
            <person name="Justo A."/>
            <person name="Karasinski D."/>
            <person name="Kautmanova I."/>
            <person name="Kiss B."/>
            <person name="Kocsube S."/>
            <person name="Kotiranta H."/>
            <person name="LaButti K.M."/>
            <person name="Lechner B.E."/>
            <person name="Liimatainen K."/>
            <person name="Lipzen A."/>
            <person name="Lukacs Z."/>
            <person name="Mihaltcheva S."/>
            <person name="Morgado L.N."/>
            <person name="Niskanen T."/>
            <person name="Noordeloos M.E."/>
            <person name="Ohm R.A."/>
            <person name="Ortiz-Santana B."/>
            <person name="Ovrebo C."/>
            <person name="Racz N."/>
            <person name="Riley R."/>
            <person name="Savchenko A."/>
            <person name="Shiryaev A."/>
            <person name="Soop K."/>
            <person name="Spirin V."/>
            <person name="Szebenyi C."/>
            <person name="Tomsovsky M."/>
            <person name="Tulloss R.E."/>
            <person name="Uehling J."/>
            <person name="Grigoriev I.V."/>
            <person name="Vagvolgyi C."/>
            <person name="Papp T."/>
            <person name="Martin F.M."/>
            <person name="Miettinen O."/>
            <person name="Hibbett D.S."/>
            <person name="Nagy L.G."/>
        </authorList>
    </citation>
    <scope>NUCLEOTIDE SEQUENCE [LARGE SCALE GENOMIC DNA]</scope>
    <source>
        <strain evidence="1 3">FP101781</strain>
    </source>
</reference>
<name>A0A4Y7SGT4_COPMI</name>
<evidence type="ECO:0000313" key="2">
    <source>
        <dbReference type="EMBL" id="TEB21730.1"/>
    </source>
</evidence>
<evidence type="ECO:0000313" key="3">
    <source>
        <dbReference type="Proteomes" id="UP000298030"/>
    </source>
</evidence>
<evidence type="ECO:0000313" key="1">
    <source>
        <dbReference type="EMBL" id="TEB21035.1"/>
    </source>
</evidence>
<dbReference type="EMBL" id="QPFP01000126">
    <property type="protein sequence ID" value="TEB21035.1"/>
    <property type="molecule type" value="Genomic_DNA"/>
</dbReference>
<dbReference type="EMBL" id="QPFP01000104">
    <property type="protein sequence ID" value="TEB21730.1"/>
    <property type="molecule type" value="Genomic_DNA"/>
</dbReference>
<organism evidence="1 3">
    <name type="scientific">Coprinellus micaceus</name>
    <name type="common">Glistening ink-cap mushroom</name>
    <name type="synonym">Coprinus micaceus</name>
    <dbReference type="NCBI Taxonomy" id="71717"/>
    <lineage>
        <taxon>Eukaryota</taxon>
        <taxon>Fungi</taxon>
        <taxon>Dikarya</taxon>
        <taxon>Basidiomycota</taxon>
        <taxon>Agaricomycotina</taxon>
        <taxon>Agaricomycetes</taxon>
        <taxon>Agaricomycetidae</taxon>
        <taxon>Agaricales</taxon>
        <taxon>Agaricineae</taxon>
        <taxon>Psathyrellaceae</taxon>
        <taxon>Coprinellus</taxon>
    </lineage>
</organism>
<proteinExistence type="predicted"/>
<protein>
    <submittedName>
        <fullName evidence="1">Uncharacterized protein</fullName>
    </submittedName>
</protein>
<gene>
    <name evidence="2" type="ORF">FA13DRAFT_1741675</name>
    <name evidence="1" type="ORF">FA13DRAFT_1742490</name>
</gene>